<dbReference type="InterPro" id="IPR029063">
    <property type="entry name" value="SAM-dependent_MTases_sf"/>
</dbReference>
<gene>
    <name evidence="2" type="ORF">CSOJ01_11704</name>
</gene>
<dbReference type="AlphaFoldDB" id="A0A8H6IX66"/>
<dbReference type="CDD" id="cd02440">
    <property type="entry name" value="AdoMet_MTases"/>
    <property type="match status" value="1"/>
</dbReference>
<protein>
    <submittedName>
        <fullName evidence="2">Methyltransferase domain-containing protein</fullName>
    </submittedName>
</protein>
<accession>A0A8H6IX66</accession>
<evidence type="ECO:0000313" key="2">
    <source>
        <dbReference type="EMBL" id="KAF6802288.1"/>
    </source>
</evidence>
<keyword evidence="2" id="KW-0489">Methyltransferase</keyword>
<evidence type="ECO:0000256" key="1">
    <source>
        <dbReference type="ARBA" id="ARBA00038158"/>
    </source>
</evidence>
<evidence type="ECO:0000313" key="3">
    <source>
        <dbReference type="Proteomes" id="UP000652219"/>
    </source>
</evidence>
<keyword evidence="2" id="KW-0808">Transferase</keyword>
<dbReference type="Pfam" id="PF13489">
    <property type="entry name" value="Methyltransf_23"/>
    <property type="match status" value="1"/>
</dbReference>
<name>A0A8H6IX66_9PEZI</name>
<dbReference type="Proteomes" id="UP000652219">
    <property type="component" value="Unassembled WGS sequence"/>
</dbReference>
<dbReference type="SUPFAM" id="SSF53335">
    <property type="entry name" value="S-adenosyl-L-methionine-dependent methyltransferases"/>
    <property type="match status" value="1"/>
</dbReference>
<dbReference type="Gene3D" id="3.40.50.150">
    <property type="entry name" value="Vaccinia Virus protein VP39"/>
    <property type="match status" value="1"/>
</dbReference>
<dbReference type="PANTHER" id="PTHR43591">
    <property type="entry name" value="METHYLTRANSFERASE"/>
    <property type="match status" value="1"/>
</dbReference>
<dbReference type="EMBL" id="WIGN01000278">
    <property type="protein sequence ID" value="KAF6802288.1"/>
    <property type="molecule type" value="Genomic_DNA"/>
</dbReference>
<comment type="caution">
    <text evidence="2">The sequence shown here is derived from an EMBL/GenBank/DDBJ whole genome shotgun (WGS) entry which is preliminary data.</text>
</comment>
<comment type="similarity">
    <text evidence="1">Belongs to the methyltransferase superfamily. LaeA methyltransferase family.</text>
</comment>
<sequence>MRGLTIVPRPQGKLSAAANVLSVECLTYPSIHTSSSSSTSSLTESVREYREIHGRTYTQRTDYWGPNDERASESLELSHFWITDFLDGKLFLAPIGDNPQRVLDMGTGNGIWAIDMADTYPSAEITGVDLSPIQPSWVPANCKFVIDDFEQEWTWPLNHFDYVHARSLEACFADLRGTMKEVFEHTKPGGWIEILEFETEMQSQSQELPDDHVYKRWNRAMVLAADRMGKPTHNVGRGRMTAALDEAGYVDLVHQRFKIPLGAWPADPKLRRIGRCTHEWVDEGLENFGLFVFKKFAGMSYAECQVMFAEYRAAMKDPKLQSFYWMHILYARKPEASEEETAPAATE</sequence>
<proteinExistence type="inferred from homology"/>
<dbReference type="PANTHER" id="PTHR43591:SF24">
    <property type="entry name" value="2-METHOXY-6-POLYPRENYL-1,4-BENZOQUINOL METHYLASE, MITOCHONDRIAL"/>
    <property type="match status" value="1"/>
</dbReference>
<organism evidence="2 3">
    <name type="scientific">Colletotrichum sojae</name>
    <dbReference type="NCBI Taxonomy" id="2175907"/>
    <lineage>
        <taxon>Eukaryota</taxon>
        <taxon>Fungi</taxon>
        <taxon>Dikarya</taxon>
        <taxon>Ascomycota</taxon>
        <taxon>Pezizomycotina</taxon>
        <taxon>Sordariomycetes</taxon>
        <taxon>Hypocreomycetidae</taxon>
        <taxon>Glomerellales</taxon>
        <taxon>Glomerellaceae</taxon>
        <taxon>Colletotrichum</taxon>
        <taxon>Colletotrichum orchidearum species complex</taxon>
    </lineage>
</organism>
<reference evidence="2 3" key="1">
    <citation type="journal article" date="2020" name="Phytopathology">
        <title>Genome Sequence Resources of Colletotrichum truncatum, C. plurivorum, C. musicola, and C. sojae: Four Species Pathogenic to Soybean (Glycine max).</title>
        <authorList>
            <person name="Rogerio F."/>
            <person name="Boufleur T.R."/>
            <person name="Ciampi-Guillardi M."/>
            <person name="Sukno S.A."/>
            <person name="Thon M.R."/>
            <person name="Massola Junior N.S."/>
            <person name="Baroncelli R."/>
        </authorList>
    </citation>
    <scope>NUCLEOTIDE SEQUENCE [LARGE SCALE GENOMIC DNA]</scope>
    <source>
        <strain evidence="2 3">LFN0009</strain>
    </source>
</reference>
<dbReference type="GO" id="GO:0032259">
    <property type="term" value="P:methylation"/>
    <property type="evidence" value="ECO:0007669"/>
    <property type="project" value="UniProtKB-KW"/>
</dbReference>
<keyword evidence="3" id="KW-1185">Reference proteome</keyword>
<dbReference type="GO" id="GO:0008168">
    <property type="term" value="F:methyltransferase activity"/>
    <property type="evidence" value="ECO:0007669"/>
    <property type="project" value="UniProtKB-KW"/>
</dbReference>